<dbReference type="Gene3D" id="3.90.1300.10">
    <property type="entry name" value="Amidase signature (AS) domain"/>
    <property type="match status" value="1"/>
</dbReference>
<dbReference type="OrthoDB" id="8872210at2"/>
<proteinExistence type="predicted"/>
<dbReference type="InterPro" id="IPR000120">
    <property type="entry name" value="Amidase"/>
</dbReference>
<sequence>MSRTLQTPLNLSIRHLLAAYRERRLRPTTLVDQIRTRIAEHGADNIWIHVLSDAELAPYLARLSETDPETLPLYGIPFAIKDNIDLAGVPTTAALPELAWTPERSATVVERLIAAGALPIGKTNLDQLATGLVGTRSPYGAVPNAFDPSYIAGGSSSGSAAAVAHGLVSFALGTDTAGSGRVPAALNNLFGIKPTRGLVSTRGVLPACRTLDCVSLFTLDVADADVLMPIAVGFDPEDPFSRPAPLPTRFAGEAVDAPFRFGVPAQLEWFGDTASASLFETTAARLSALGGEAVAIDFTPFVEAARLLYDGPWVAERYAAIEDWIRTRPETLHPVTRAIIEPAAEARAVDAFKAQYRLAEIKRTADAYWADLTCILTPTIATPYRIAEVEADPIRLNSNLGYYTNYMNLLDLAAVALPAGMRPDGLPFGVTLFGPAFSDAVLARLSERLHLDPSQSEWPTQGATGHPVSPASTPEPGCPAEDPKETAPEMMPLVVCGAHLSGLALNHQLIERGGRLLSATKTASCYRLYALPGGPPERPGLIRAPTDGVAIEVEVWALPQTTVGSFLAGIPAPLGLGSVELADGRWEKGFICEGFASEGARDISALGGWRAYLRSCGR</sequence>
<keyword evidence="4" id="KW-0378">Hydrolase</keyword>
<dbReference type="Pfam" id="PF21986">
    <property type="entry name" value="AH_C"/>
    <property type="match status" value="1"/>
</dbReference>
<dbReference type="EMBL" id="RBXL01000001">
    <property type="protein sequence ID" value="RKT45015.1"/>
    <property type="molecule type" value="Genomic_DNA"/>
</dbReference>
<feature type="compositionally biased region" description="Polar residues" evidence="1">
    <location>
        <begin position="453"/>
        <end position="463"/>
    </location>
</feature>
<evidence type="ECO:0000313" key="4">
    <source>
        <dbReference type="EMBL" id="RKT45015.1"/>
    </source>
</evidence>
<dbReference type="PANTHER" id="PTHR11895">
    <property type="entry name" value="TRANSAMIDASE"/>
    <property type="match status" value="1"/>
</dbReference>
<accession>A0A495V939</accession>
<reference evidence="4 5" key="1">
    <citation type="submission" date="2018-10" db="EMBL/GenBank/DDBJ databases">
        <title>Genomic Encyclopedia of Archaeal and Bacterial Type Strains, Phase II (KMG-II): from individual species to whole genera.</title>
        <authorList>
            <person name="Goeker M."/>
        </authorList>
    </citation>
    <scope>NUCLEOTIDE SEQUENCE [LARGE SCALE GENOMIC DNA]</scope>
    <source>
        <strain evidence="4 5">DSM 235</strain>
    </source>
</reference>
<dbReference type="SUPFAM" id="SSF75304">
    <property type="entry name" value="Amidase signature (AS) enzymes"/>
    <property type="match status" value="1"/>
</dbReference>
<evidence type="ECO:0000256" key="1">
    <source>
        <dbReference type="SAM" id="MobiDB-lite"/>
    </source>
</evidence>
<gene>
    <name evidence="4" type="ORF">BDD21_2428</name>
</gene>
<comment type="caution">
    <text evidence="4">The sequence shown here is derived from an EMBL/GenBank/DDBJ whole genome shotgun (WGS) entry which is preliminary data.</text>
</comment>
<dbReference type="RefSeq" id="WP_120797367.1">
    <property type="nucleotide sequence ID" value="NZ_RBXL01000001.1"/>
</dbReference>
<dbReference type="PANTHER" id="PTHR11895:SF169">
    <property type="entry name" value="GLUTAMYL-TRNA(GLN) AMIDOTRANSFERASE"/>
    <property type="match status" value="1"/>
</dbReference>
<dbReference type="InterPro" id="IPR023631">
    <property type="entry name" value="Amidase_dom"/>
</dbReference>
<feature type="domain" description="Amidase" evidence="2">
    <location>
        <begin position="63"/>
        <end position="440"/>
    </location>
</feature>
<dbReference type="InterPro" id="IPR053844">
    <property type="entry name" value="AH_C"/>
</dbReference>
<name>A0A495V939_9GAMM</name>
<dbReference type="GO" id="GO:0016787">
    <property type="term" value="F:hydrolase activity"/>
    <property type="evidence" value="ECO:0007669"/>
    <property type="project" value="UniProtKB-KW"/>
</dbReference>
<dbReference type="Proteomes" id="UP000274556">
    <property type="component" value="Unassembled WGS sequence"/>
</dbReference>
<dbReference type="AlphaFoldDB" id="A0A495V939"/>
<dbReference type="Gene3D" id="1.20.58.1700">
    <property type="match status" value="1"/>
</dbReference>
<dbReference type="NCBIfam" id="NF006043">
    <property type="entry name" value="PRK08186.1"/>
    <property type="match status" value="1"/>
</dbReference>
<dbReference type="Gene3D" id="3.10.490.10">
    <property type="entry name" value="Gamma-glutamyl cyclotransferase-like"/>
    <property type="match status" value="1"/>
</dbReference>
<protein>
    <submittedName>
        <fullName evidence="4">Allophanate hydrolase</fullName>
    </submittedName>
</protein>
<feature type="region of interest" description="Disordered" evidence="1">
    <location>
        <begin position="453"/>
        <end position="485"/>
    </location>
</feature>
<evidence type="ECO:0000259" key="3">
    <source>
        <dbReference type="Pfam" id="PF21986"/>
    </source>
</evidence>
<keyword evidence="5" id="KW-1185">Reference proteome</keyword>
<evidence type="ECO:0000259" key="2">
    <source>
        <dbReference type="Pfam" id="PF01425"/>
    </source>
</evidence>
<dbReference type="Pfam" id="PF01425">
    <property type="entry name" value="Amidase"/>
    <property type="match status" value="1"/>
</dbReference>
<organism evidence="4 5">
    <name type="scientific">Thiocapsa rosea</name>
    <dbReference type="NCBI Taxonomy" id="69360"/>
    <lineage>
        <taxon>Bacteria</taxon>
        <taxon>Pseudomonadati</taxon>
        <taxon>Pseudomonadota</taxon>
        <taxon>Gammaproteobacteria</taxon>
        <taxon>Chromatiales</taxon>
        <taxon>Chromatiaceae</taxon>
        <taxon>Thiocapsa</taxon>
    </lineage>
</organism>
<feature type="domain" description="Allophanate hydrolase C-terminal" evidence="3">
    <location>
        <begin position="492"/>
        <end position="613"/>
    </location>
</feature>
<evidence type="ECO:0000313" key="5">
    <source>
        <dbReference type="Proteomes" id="UP000274556"/>
    </source>
</evidence>
<dbReference type="InterPro" id="IPR036928">
    <property type="entry name" value="AS_sf"/>
</dbReference>
<dbReference type="NCBIfam" id="TIGR02713">
    <property type="entry name" value="allophanate_hyd"/>
    <property type="match status" value="1"/>
</dbReference>
<dbReference type="InterPro" id="IPR014085">
    <property type="entry name" value="Allophanate_hydrolase"/>
</dbReference>